<feature type="region of interest" description="Disordered" evidence="1">
    <location>
        <begin position="227"/>
        <end position="246"/>
    </location>
</feature>
<dbReference type="EMBL" id="AANZ01000019">
    <property type="protein sequence ID" value="EAQ78727.1"/>
    <property type="molecule type" value="Genomic_DNA"/>
</dbReference>
<dbReference type="PROSITE" id="PS51257">
    <property type="entry name" value="PROKAR_LIPOPROTEIN"/>
    <property type="match status" value="1"/>
</dbReference>
<evidence type="ECO:0000256" key="1">
    <source>
        <dbReference type="SAM" id="MobiDB-lite"/>
    </source>
</evidence>
<evidence type="ECO:0000313" key="3">
    <source>
        <dbReference type="EMBL" id="EAQ78727.1"/>
    </source>
</evidence>
<dbReference type="Proteomes" id="UP000004358">
    <property type="component" value="Unassembled WGS sequence"/>
</dbReference>
<keyword evidence="2" id="KW-0812">Transmembrane</keyword>
<feature type="region of interest" description="Disordered" evidence="1">
    <location>
        <begin position="1"/>
        <end position="21"/>
    </location>
</feature>
<comment type="caution">
    <text evidence="3">The sequence shown here is derived from an EMBL/GenBank/DDBJ whole genome shotgun (WGS) entry which is preliminary data.</text>
</comment>
<name>A3ZY16_9BACT</name>
<organism evidence="3 4">
    <name type="scientific">Blastopirellula marina DSM 3645</name>
    <dbReference type="NCBI Taxonomy" id="314230"/>
    <lineage>
        <taxon>Bacteria</taxon>
        <taxon>Pseudomonadati</taxon>
        <taxon>Planctomycetota</taxon>
        <taxon>Planctomycetia</taxon>
        <taxon>Pirellulales</taxon>
        <taxon>Pirellulaceae</taxon>
        <taxon>Blastopirellula</taxon>
    </lineage>
</organism>
<evidence type="ECO:0000256" key="2">
    <source>
        <dbReference type="SAM" id="Phobius"/>
    </source>
</evidence>
<keyword evidence="2" id="KW-0472">Membrane</keyword>
<reference evidence="3 4" key="1">
    <citation type="submission" date="2006-02" db="EMBL/GenBank/DDBJ databases">
        <authorList>
            <person name="Amann R."/>
            <person name="Ferriera S."/>
            <person name="Johnson J."/>
            <person name="Kravitz S."/>
            <person name="Halpern A."/>
            <person name="Remington K."/>
            <person name="Beeson K."/>
            <person name="Tran B."/>
            <person name="Rogers Y.-H."/>
            <person name="Friedman R."/>
            <person name="Venter J.C."/>
        </authorList>
    </citation>
    <scope>NUCLEOTIDE SEQUENCE [LARGE SCALE GENOMIC DNA]</scope>
    <source>
        <strain evidence="3 4">DSM 3645</strain>
    </source>
</reference>
<dbReference type="AlphaFoldDB" id="A3ZY16"/>
<feature type="compositionally biased region" description="Basic and acidic residues" evidence="1">
    <location>
        <begin position="1"/>
        <end position="14"/>
    </location>
</feature>
<accession>A3ZY16</accession>
<proteinExistence type="predicted"/>
<dbReference type="HOGENOM" id="CLU_1127371_0_0_0"/>
<dbReference type="RefSeq" id="WP_002655204.1">
    <property type="nucleotide sequence ID" value="NZ_CH672377.1"/>
</dbReference>
<sequence>MSNDDRFSAEDHYSTRPPKKSSGAGWIFGVSGCVFFAVMAPFLLVCGCCGGLMQWAMNEEANQIAAAVQGDETFQAEIGEVSASSINWSASIAAADEDVFVYDVSGDKGSGQLHVHEKGEWPERIVLHKGDQQWDLEFDPEDLQDLSLDPELVEAIEDDPTIQTEIGGIIHCDMNLSASIEEEEADVFVYDIVGEKGSGKITVEFDDDDKIIWAMLAKEGRIIDLKISPSRSSPKSKEAATEPDAE</sequence>
<gene>
    <name evidence="3" type="ORF">DSM3645_08040</name>
</gene>
<dbReference type="OrthoDB" id="272781at2"/>
<feature type="transmembrane region" description="Helical" evidence="2">
    <location>
        <begin position="26"/>
        <end position="53"/>
    </location>
</feature>
<evidence type="ECO:0000313" key="4">
    <source>
        <dbReference type="Proteomes" id="UP000004358"/>
    </source>
</evidence>
<keyword evidence="2" id="KW-1133">Transmembrane helix</keyword>
<protein>
    <submittedName>
        <fullName evidence="3">Uncharacterized protein</fullName>
    </submittedName>
</protein>